<dbReference type="Proteomes" id="UP000198356">
    <property type="component" value="Unassembled WGS sequence"/>
</dbReference>
<dbReference type="PANTHER" id="PTHR36848">
    <property type="entry name" value="DNA-BINDING PROTEIN (PUTATIVE SECRETED PROTEIN)-RELATED"/>
    <property type="match status" value="1"/>
</dbReference>
<dbReference type="InterPro" id="IPR053161">
    <property type="entry name" value="Ulvan_degrading_GH"/>
</dbReference>
<reference evidence="1 2" key="1">
    <citation type="submission" date="2017-06" db="EMBL/GenBank/DDBJ databases">
        <authorList>
            <person name="Kim H.J."/>
            <person name="Triplett B.A."/>
        </authorList>
    </citation>
    <scope>NUCLEOTIDE SEQUENCE [LARGE SCALE GENOMIC DNA]</scope>
    <source>
        <strain evidence="1 2">DSM 18704</strain>
    </source>
</reference>
<gene>
    <name evidence="1" type="ORF">SAMN05421770_10589</name>
</gene>
<sequence length="928" mass="100898">MKRTKIKTDAAESFIPGRVRRWMFCAGVSLLTLPQGVRAQAPTAPEKGSIAAVQAGFQTPPDDARIMMRWWWFGPAVVKPELEREILAMKAGGIGGFEIQPVYAVALDDKAKDFKNLPYLSDGFMDVLKFTGEKAHENGMRVDLTLASGWPYGGPHVSIDEASSRLRFAAEELPANAASVTVPSIGNGEKLIAVFTGEGNAKKYDAASMMKLTAAPSEGRIAVAPSKHTRVVLFFIASRTGQQVKRAAVDADGFVLDHFSRKAVDSHLNLIANKLIAAFGDNPPYAVFSDSLEVYGADWTDDLLPEFEKRRGYDLTPHLPELWSGTGPGAAALRRDWGLTLTELIDERYLTPVNDWAKAHHTQFRSQTYGEPAVSLSSNNLVALPEGEGPQWRAFSFTRLASSASHLYDRNVTSAETWTWLHSPAFRATPLDMKAEADRFFLQGVNQLIGHGWPYTAPGVEEPGWAFYAAAVFNDHNPWWPVMPEVTKYLQRVSYLMRQGKPANDIAVLLPNDDAYAEFKPGHVTLSGEMAKYITPGLIEQVLNNGYNLDYIDAEAIQKVGIPYPVLVLPHVDRMSPETLKAIAAYAAKGGKVIAVGSLPAHAPGFAHEEELSKQVAGLTQKLFADPKQARQITGDADLGAALKQALTPDMAVTGTASEMGFVHRKLADADVYFVVNSSNVPAHASATFRASREFVTALDPFTGAATDMTSGPVAGPVALELAPYESRVFVLSDKALPGAVKAAPEKPWAPLADISHDWKVAFPALKIAKTEPQPASWTDDAATRYFSGEAVYTKSVRVEAKDLKGAEIALDFGVGTPVVVDPAIKAGMRALLESPVREVAMVYVNGKRAGGVWHPPYRVDIAPLLHEGENAIEVRVDNLAINTLAGRAPTDYKLLSARYGQRFVPQDMDHLEPLPSGILGTVQLMKR</sequence>
<dbReference type="Gene3D" id="2.60.120.260">
    <property type="entry name" value="Galactose-binding domain-like"/>
    <property type="match status" value="1"/>
</dbReference>
<name>A0A239KQ19_9BACT</name>
<dbReference type="CDD" id="cd03143">
    <property type="entry name" value="A4_beta-galactosidase_middle_domain"/>
    <property type="match status" value="1"/>
</dbReference>
<dbReference type="PANTHER" id="PTHR36848:SF2">
    <property type="entry name" value="SECRETED PROTEIN"/>
    <property type="match status" value="1"/>
</dbReference>
<organism evidence="1 2">
    <name type="scientific">Granulicella rosea</name>
    <dbReference type="NCBI Taxonomy" id="474952"/>
    <lineage>
        <taxon>Bacteria</taxon>
        <taxon>Pseudomonadati</taxon>
        <taxon>Acidobacteriota</taxon>
        <taxon>Terriglobia</taxon>
        <taxon>Terriglobales</taxon>
        <taxon>Acidobacteriaceae</taxon>
        <taxon>Granulicella</taxon>
    </lineage>
</organism>
<dbReference type="SUPFAM" id="SSF49785">
    <property type="entry name" value="Galactose-binding domain-like"/>
    <property type="match status" value="1"/>
</dbReference>
<dbReference type="InterPro" id="IPR029062">
    <property type="entry name" value="Class_I_gatase-like"/>
</dbReference>
<protein>
    <submittedName>
        <fullName evidence="1">Alpha-L-rhamnosidase</fullName>
    </submittedName>
</protein>
<dbReference type="AlphaFoldDB" id="A0A239KQ19"/>
<evidence type="ECO:0000313" key="2">
    <source>
        <dbReference type="Proteomes" id="UP000198356"/>
    </source>
</evidence>
<accession>A0A239KQ19</accession>
<evidence type="ECO:0000313" key="1">
    <source>
        <dbReference type="EMBL" id="SNT19659.1"/>
    </source>
</evidence>
<dbReference type="InterPro" id="IPR008979">
    <property type="entry name" value="Galactose-bd-like_sf"/>
</dbReference>
<keyword evidence="2" id="KW-1185">Reference proteome</keyword>
<dbReference type="Gene3D" id="3.40.50.880">
    <property type="match status" value="1"/>
</dbReference>
<proteinExistence type="predicted"/>
<dbReference type="EMBL" id="FZOU01000005">
    <property type="protein sequence ID" value="SNT19659.1"/>
    <property type="molecule type" value="Genomic_DNA"/>
</dbReference>
<dbReference type="Pfam" id="PF17132">
    <property type="entry name" value="Glyco_hydro_106"/>
    <property type="match status" value="2"/>
</dbReference>